<dbReference type="Proteomes" id="UP000233399">
    <property type="component" value="Unassembled WGS sequence"/>
</dbReference>
<organism evidence="1 2">
    <name type="scientific">Pseudomonas monteilii</name>
    <dbReference type="NCBI Taxonomy" id="76759"/>
    <lineage>
        <taxon>Bacteria</taxon>
        <taxon>Pseudomonadati</taxon>
        <taxon>Pseudomonadota</taxon>
        <taxon>Gammaproteobacteria</taxon>
        <taxon>Pseudomonadales</taxon>
        <taxon>Pseudomonadaceae</taxon>
        <taxon>Pseudomonas</taxon>
    </lineage>
</organism>
<comment type="caution">
    <text evidence="1">The sequence shown here is derived from an EMBL/GenBank/DDBJ whole genome shotgun (WGS) entry which is preliminary data.</text>
</comment>
<gene>
    <name evidence="1" type="ORF">CXB65_09885</name>
</gene>
<reference evidence="1 2" key="1">
    <citation type="submission" date="2017-12" db="EMBL/GenBank/DDBJ databases">
        <title>Isolation and characterization of an aerobic denitrifying Pseudomonas monteilii CY06 from aquaculture ponds.</title>
        <authorList>
            <person name="Ma Q."/>
            <person name="Cai Y."/>
            <person name="He Z."/>
        </authorList>
    </citation>
    <scope>NUCLEOTIDE SEQUENCE [LARGE SCALE GENOMIC DNA]</scope>
    <source>
        <strain evidence="1 2">CY06</strain>
    </source>
</reference>
<sequence>MSISLALYGIEGVTPRLALKFAKHYFACLHLSITGAAYLKYLNDGDHVGDHDLVMVEIAELEEKINNGIATAFRVYNEAAGAIPWSASFGYTTNDFGGFYHFDGQCSGDLIELKGMISFIKDVCADIAVPYGMIYKCEKVSKAFSYAAGNNMVTMYSYENSSAFKKEVPGRFQGRERYKEHLLRMVYPVNVISNKHLEIDVGGVVLKDWIGESVGRGKLEALTSSTWLWYVEADQLEDVNKSLGEAGILISWKKMEGRKRF</sequence>
<accession>A0A2N1IV38</accession>
<protein>
    <recommendedName>
        <fullName evidence="3">DUF3396 domain-containing protein</fullName>
    </recommendedName>
</protein>
<dbReference type="EMBL" id="PJCG01000011">
    <property type="protein sequence ID" value="PKI24608.1"/>
    <property type="molecule type" value="Genomic_DNA"/>
</dbReference>
<dbReference type="RefSeq" id="WP_101196266.1">
    <property type="nucleotide sequence ID" value="NZ_PJCG01000011.1"/>
</dbReference>
<evidence type="ECO:0000313" key="2">
    <source>
        <dbReference type="Proteomes" id="UP000233399"/>
    </source>
</evidence>
<name>A0A2N1IV38_9PSED</name>
<evidence type="ECO:0000313" key="1">
    <source>
        <dbReference type="EMBL" id="PKI24608.1"/>
    </source>
</evidence>
<evidence type="ECO:0008006" key="3">
    <source>
        <dbReference type="Google" id="ProtNLM"/>
    </source>
</evidence>
<dbReference type="AlphaFoldDB" id="A0A2N1IV38"/>
<proteinExistence type="predicted"/>